<dbReference type="Gene3D" id="1.20.1070.10">
    <property type="entry name" value="Rhodopsin 7-helix transmembrane proteins"/>
    <property type="match status" value="1"/>
</dbReference>
<keyword evidence="1" id="KW-0812">Transmembrane</keyword>
<dbReference type="EMBL" id="CAJOBJ010041535">
    <property type="protein sequence ID" value="CAF4329009.1"/>
    <property type="molecule type" value="Genomic_DNA"/>
</dbReference>
<evidence type="ECO:0000313" key="4">
    <source>
        <dbReference type="Proteomes" id="UP000681720"/>
    </source>
</evidence>
<evidence type="ECO:0000313" key="2">
    <source>
        <dbReference type="EMBL" id="CAF4208863.1"/>
    </source>
</evidence>
<dbReference type="SUPFAM" id="SSF81321">
    <property type="entry name" value="Family A G protein-coupled receptor-like"/>
    <property type="match status" value="1"/>
</dbReference>
<dbReference type="EMBL" id="CAJOBH010018848">
    <property type="protein sequence ID" value="CAF4208863.1"/>
    <property type="molecule type" value="Genomic_DNA"/>
</dbReference>
<evidence type="ECO:0008006" key="5">
    <source>
        <dbReference type="Google" id="ProtNLM"/>
    </source>
</evidence>
<accession>A0A8S2UQ34</accession>
<keyword evidence="1" id="KW-1133">Transmembrane helix</keyword>
<evidence type="ECO:0000256" key="1">
    <source>
        <dbReference type="SAM" id="Phobius"/>
    </source>
</evidence>
<protein>
    <recommendedName>
        <fullName evidence="5">G-protein coupled receptors family 1 profile domain-containing protein</fullName>
    </recommendedName>
</protein>
<name>A0A8S2UQ34_9BILA</name>
<feature type="non-terminal residue" evidence="3">
    <location>
        <position position="1"/>
    </location>
</feature>
<comment type="caution">
    <text evidence="3">The sequence shown here is derived from an EMBL/GenBank/DDBJ whole genome shotgun (WGS) entry which is preliminary data.</text>
</comment>
<organism evidence="3 4">
    <name type="scientific">Rotaria magnacalcarata</name>
    <dbReference type="NCBI Taxonomy" id="392030"/>
    <lineage>
        <taxon>Eukaryota</taxon>
        <taxon>Metazoa</taxon>
        <taxon>Spiralia</taxon>
        <taxon>Gnathifera</taxon>
        <taxon>Rotifera</taxon>
        <taxon>Eurotatoria</taxon>
        <taxon>Bdelloidea</taxon>
        <taxon>Philodinida</taxon>
        <taxon>Philodinidae</taxon>
        <taxon>Rotaria</taxon>
    </lineage>
</organism>
<keyword evidence="1" id="KW-0472">Membrane</keyword>
<feature type="transmembrane region" description="Helical" evidence="1">
    <location>
        <begin position="35"/>
        <end position="57"/>
    </location>
</feature>
<feature type="transmembrane region" description="Helical" evidence="1">
    <location>
        <begin position="6"/>
        <end position="23"/>
    </location>
</feature>
<evidence type="ECO:0000313" key="3">
    <source>
        <dbReference type="EMBL" id="CAF4329009.1"/>
    </source>
</evidence>
<dbReference type="AlphaFoldDB" id="A0A8S2UQ34"/>
<proteinExistence type="predicted"/>
<reference evidence="3" key="1">
    <citation type="submission" date="2021-02" db="EMBL/GenBank/DDBJ databases">
        <authorList>
            <person name="Nowell W R."/>
        </authorList>
    </citation>
    <scope>NUCLEOTIDE SEQUENCE</scope>
</reference>
<feature type="non-terminal residue" evidence="3">
    <location>
        <position position="85"/>
    </location>
</feature>
<sequence length="85" mass="9990">TVNLAFYLFTTPAMIIYILEITPPNHRILYKLKRAQIISSMSVILLQLSNATNFIFYCLSGQRFRQGTIEIFNNGLIKLKFFYHR</sequence>
<dbReference type="Proteomes" id="UP000681720">
    <property type="component" value="Unassembled WGS sequence"/>
</dbReference>
<dbReference type="Proteomes" id="UP000681967">
    <property type="component" value="Unassembled WGS sequence"/>
</dbReference>
<gene>
    <name evidence="2" type="ORF">BYL167_LOCUS23926</name>
    <name evidence="3" type="ORF">GIL414_LOCUS27038</name>
</gene>